<proteinExistence type="predicted"/>
<evidence type="ECO:0000256" key="1">
    <source>
        <dbReference type="ARBA" id="ARBA00023186"/>
    </source>
</evidence>
<dbReference type="Gene3D" id="1.10.3480.10">
    <property type="entry name" value="TorD-like"/>
    <property type="match status" value="1"/>
</dbReference>
<keyword evidence="3" id="KW-1185">Reference proteome</keyword>
<dbReference type="PANTHER" id="PTHR34227">
    <property type="entry name" value="CHAPERONE PROTEIN YCDY"/>
    <property type="match status" value="1"/>
</dbReference>
<comment type="caution">
    <text evidence="2">The sequence shown here is derived from an EMBL/GenBank/DDBJ whole genome shotgun (WGS) entry which is preliminary data.</text>
</comment>
<protein>
    <submittedName>
        <fullName evidence="2">Molecular chaperone TorD family protein</fullName>
    </submittedName>
</protein>
<dbReference type="InterPro" id="IPR020945">
    <property type="entry name" value="DMSO/NO3_reduct_chaperone"/>
</dbReference>
<dbReference type="InterPro" id="IPR036411">
    <property type="entry name" value="TorD-like_sf"/>
</dbReference>
<reference evidence="2" key="1">
    <citation type="submission" date="2022-01" db="EMBL/GenBank/DDBJ databases">
        <title>Whole genome-based taxonomy of the Shewanellaceae.</title>
        <authorList>
            <person name="Martin-Rodriguez A.J."/>
        </authorList>
    </citation>
    <scope>NUCLEOTIDE SEQUENCE</scope>
    <source>
        <strain evidence="2">DSM 23803</strain>
    </source>
</reference>
<dbReference type="Pfam" id="PF02613">
    <property type="entry name" value="Nitrate_red_del"/>
    <property type="match status" value="1"/>
</dbReference>
<evidence type="ECO:0000313" key="2">
    <source>
        <dbReference type="EMBL" id="MCL1107004.1"/>
    </source>
</evidence>
<dbReference type="PANTHER" id="PTHR34227:SF13">
    <property type="entry name" value="TAT PROOFREADING CHAPERONE DMSD-RELATED"/>
    <property type="match status" value="1"/>
</dbReference>
<evidence type="ECO:0000313" key="3">
    <source>
        <dbReference type="Proteomes" id="UP001139408"/>
    </source>
</evidence>
<name>A0A9X2CBR5_9GAMM</name>
<accession>A0A9X2CBR5</accession>
<dbReference type="InterPro" id="IPR050289">
    <property type="entry name" value="TorD/DmsD_chaperones"/>
</dbReference>
<gene>
    <name evidence="2" type="ORF">L2749_17390</name>
</gene>
<keyword evidence="1" id="KW-0143">Chaperone</keyword>
<sequence>MTENHIATIDIDNDKLAEYQSIARILHNVYCFYPNEELINNFIDNDVAQTWPVYAELAPQQPGQFYLQQYLKQWQADQLTDLQVDYGSLYFGPGEPKAIPQGSAYLGEEQVHFDVSTLALVDFYKRHEVEFTLDMPQPVDHIGLFFSVLDSSFQRLIESDPQTNKAELTQFIYTLLQKHFTPWVGRCLELSEQHAKTDFYLGMAKMTKAYINELTNTFNVLPMPRKLHR</sequence>
<dbReference type="EMBL" id="JAKILJ010000046">
    <property type="protein sequence ID" value="MCL1107004.1"/>
    <property type="molecule type" value="Genomic_DNA"/>
</dbReference>
<dbReference type="Proteomes" id="UP001139408">
    <property type="component" value="Unassembled WGS sequence"/>
</dbReference>
<dbReference type="AlphaFoldDB" id="A0A9X2CBR5"/>
<organism evidence="2 3">
    <name type="scientific">Shewanella algicola</name>
    <dbReference type="NCBI Taxonomy" id="640633"/>
    <lineage>
        <taxon>Bacteria</taxon>
        <taxon>Pseudomonadati</taxon>
        <taxon>Pseudomonadota</taxon>
        <taxon>Gammaproteobacteria</taxon>
        <taxon>Alteromonadales</taxon>
        <taxon>Shewanellaceae</taxon>
        <taxon>Shewanella</taxon>
    </lineage>
</organism>
<dbReference type="RefSeq" id="WP_188926365.1">
    <property type="nucleotide sequence ID" value="NZ_BMQI01000043.1"/>
</dbReference>
<dbReference type="SUPFAM" id="SSF89155">
    <property type="entry name" value="TorD-like"/>
    <property type="match status" value="1"/>
</dbReference>